<name>A0ABW8F4F7_9BURK</name>
<gene>
    <name evidence="1" type="ORF">ACIPEN_20170</name>
</gene>
<dbReference type="EMBL" id="JBIUZV010000015">
    <property type="protein sequence ID" value="MFJ3048156.1"/>
    <property type="molecule type" value="Genomic_DNA"/>
</dbReference>
<reference evidence="1 2" key="1">
    <citation type="submission" date="2024-10" db="EMBL/GenBank/DDBJ databases">
        <title>The Natural Products Discovery Center: Release of the First 8490 Sequenced Strains for Exploring Actinobacteria Biosynthetic Diversity.</title>
        <authorList>
            <person name="Kalkreuter E."/>
            <person name="Kautsar S.A."/>
            <person name="Yang D."/>
            <person name="Bader C.D."/>
            <person name="Teijaro C.N."/>
            <person name="Fluegel L."/>
            <person name="Davis C.M."/>
            <person name="Simpson J.R."/>
            <person name="Lauterbach L."/>
            <person name="Steele A.D."/>
            <person name="Gui C."/>
            <person name="Meng S."/>
            <person name="Li G."/>
            <person name="Viehrig K."/>
            <person name="Ye F."/>
            <person name="Su P."/>
            <person name="Kiefer A.F."/>
            <person name="Nichols A."/>
            <person name="Cepeda A.J."/>
            <person name="Yan W."/>
            <person name="Fan B."/>
            <person name="Jiang Y."/>
            <person name="Adhikari A."/>
            <person name="Zheng C.-J."/>
            <person name="Schuster L."/>
            <person name="Cowan T.M."/>
            <person name="Smanski M.J."/>
            <person name="Chevrette M.G."/>
            <person name="De Carvalho L.P.S."/>
            <person name="Shen B."/>
        </authorList>
    </citation>
    <scope>NUCLEOTIDE SEQUENCE [LARGE SCALE GENOMIC DNA]</scope>
    <source>
        <strain evidence="1 2">NPDC087045</strain>
    </source>
</reference>
<dbReference type="RefSeq" id="WP_402703014.1">
    <property type="nucleotide sequence ID" value="NZ_JBIUZV010000015.1"/>
</dbReference>
<accession>A0ABW8F4F7</accession>
<organism evidence="1 2">
    <name type="scientific">Herbaspirillum chlorophenolicum</name>
    <dbReference type="NCBI Taxonomy" id="211589"/>
    <lineage>
        <taxon>Bacteria</taxon>
        <taxon>Pseudomonadati</taxon>
        <taxon>Pseudomonadota</taxon>
        <taxon>Betaproteobacteria</taxon>
        <taxon>Burkholderiales</taxon>
        <taxon>Oxalobacteraceae</taxon>
        <taxon>Herbaspirillum</taxon>
    </lineage>
</organism>
<protein>
    <recommendedName>
        <fullName evidence="3">Secreted protein</fullName>
    </recommendedName>
</protein>
<comment type="caution">
    <text evidence="1">The sequence shown here is derived from an EMBL/GenBank/DDBJ whole genome shotgun (WGS) entry which is preliminary data.</text>
</comment>
<dbReference type="Proteomes" id="UP001617427">
    <property type="component" value="Unassembled WGS sequence"/>
</dbReference>
<keyword evidence="2" id="KW-1185">Reference proteome</keyword>
<evidence type="ECO:0000313" key="2">
    <source>
        <dbReference type="Proteomes" id="UP001617427"/>
    </source>
</evidence>
<sequence>MLFFLRSEGSAGGGPAAAHFSCLAKKSKQKKATATAQPFGFPLESPKKWERQSRFAPTVFLIHFFGDSSGWSEADFVTGSPSALRFLLLACGIGVFDRYRFYASS</sequence>
<evidence type="ECO:0000313" key="1">
    <source>
        <dbReference type="EMBL" id="MFJ3048156.1"/>
    </source>
</evidence>
<proteinExistence type="predicted"/>
<evidence type="ECO:0008006" key="3">
    <source>
        <dbReference type="Google" id="ProtNLM"/>
    </source>
</evidence>